<keyword evidence="2" id="KW-1185">Reference proteome</keyword>
<dbReference type="EMBL" id="JANEYG010000059">
    <property type="protein sequence ID" value="KAJ8915005.1"/>
    <property type="molecule type" value="Genomic_DNA"/>
</dbReference>
<dbReference type="AlphaFoldDB" id="A0AAV8VMD6"/>
<evidence type="ECO:0000313" key="2">
    <source>
        <dbReference type="Proteomes" id="UP001159042"/>
    </source>
</evidence>
<comment type="caution">
    <text evidence="1">The sequence shown here is derived from an EMBL/GenBank/DDBJ whole genome shotgun (WGS) entry which is preliminary data.</text>
</comment>
<sequence length="83" mass="9385">MASNSSSTSRSRPLSFLSRIPLDDLRLIRVAVRRNHITTSASPGPIERSIEDPKQLIPLVHLRKGKIQYTLLGVFKQFTEEGR</sequence>
<evidence type="ECO:0000313" key="1">
    <source>
        <dbReference type="EMBL" id="KAJ8915005.1"/>
    </source>
</evidence>
<dbReference type="Proteomes" id="UP001159042">
    <property type="component" value="Unassembled WGS sequence"/>
</dbReference>
<gene>
    <name evidence="1" type="ORF">NQ315_015979</name>
</gene>
<proteinExistence type="predicted"/>
<protein>
    <submittedName>
        <fullName evidence="1">Uncharacterized protein</fullName>
    </submittedName>
</protein>
<reference evidence="1 2" key="1">
    <citation type="journal article" date="2023" name="Insect Mol. Biol.">
        <title>Genome sequencing provides insights into the evolution of gene families encoding plant cell wall-degrading enzymes in longhorned beetles.</title>
        <authorList>
            <person name="Shin N.R."/>
            <person name="Okamura Y."/>
            <person name="Kirsch R."/>
            <person name="Pauchet Y."/>
        </authorList>
    </citation>
    <scope>NUCLEOTIDE SEQUENCE [LARGE SCALE GENOMIC DNA]</scope>
    <source>
        <strain evidence="1">EAD_L_NR</strain>
    </source>
</reference>
<name>A0AAV8VMD6_9CUCU</name>
<accession>A0AAV8VMD6</accession>
<organism evidence="1 2">
    <name type="scientific">Exocentrus adspersus</name>
    <dbReference type="NCBI Taxonomy" id="1586481"/>
    <lineage>
        <taxon>Eukaryota</taxon>
        <taxon>Metazoa</taxon>
        <taxon>Ecdysozoa</taxon>
        <taxon>Arthropoda</taxon>
        <taxon>Hexapoda</taxon>
        <taxon>Insecta</taxon>
        <taxon>Pterygota</taxon>
        <taxon>Neoptera</taxon>
        <taxon>Endopterygota</taxon>
        <taxon>Coleoptera</taxon>
        <taxon>Polyphaga</taxon>
        <taxon>Cucujiformia</taxon>
        <taxon>Chrysomeloidea</taxon>
        <taxon>Cerambycidae</taxon>
        <taxon>Lamiinae</taxon>
        <taxon>Acanthocinini</taxon>
        <taxon>Exocentrus</taxon>
    </lineage>
</organism>